<dbReference type="AlphaFoldDB" id="A0A2C1LQD7"/>
<reference evidence="2 3" key="1">
    <citation type="submission" date="2017-09" db="EMBL/GenBank/DDBJ databases">
        <title>Large-scale bioinformatics analysis of Bacillus genomes uncovers conserved roles of natural products in bacterial physiology.</title>
        <authorList>
            <consortium name="Agbiome Team Llc"/>
            <person name="Bleich R.M."/>
            <person name="Grubbs K.J."/>
            <person name="Santa Maria K.C."/>
            <person name="Allen S.E."/>
            <person name="Farag S."/>
            <person name="Shank E.A."/>
            <person name="Bowers A."/>
        </authorList>
    </citation>
    <scope>NUCLEOTIDE SEQUENCE [LARGE SCALE GENOMIC DNA]</scope>
    <source>
        <strain evidence="2 3">AFS040105</strain>
    </source>
</reference>
<evidence type="ECO:0000313" key="3">
    <source>
        <dbReference type="Proteomes" id="UP000225766"/>
    </source>
</evidence>
<dbReference type="PROSITE" id="PS50910">
    <property type="entry name" value="HEPN"/>
    <property type="match status" value="1"/>
</dbReference>
<dbReference type="SMART" id="SM00748">
    <property type="entry name" value="HEPN"/>
    <property type="match status" value="1"/>
</dbReference>
<evidence type="ECO:0000259" key="1">
    <source>
        <dbReference type="PROSITE" id="PS50910"/>
    </source>
</evidence>
<dbReference type="Pfam" id="PF05168">
    <property type="entry name" value="HEPN"/>
    <property type="match status" value="1"/>
</dbReference>
<dbReference type="SUPFAM" id="SSF81593">
    <property type="entry name" value="Nucleotidyltransferase substrate binding subunit/domain"/>
    <property type="match status" value="1"/>
</dbReference>
<organism evidence="2 3">
    <name type="scientific">Bacillus cereus</name>
    <dbReference type="NCBI Taxonomy" id="1396"/>
    <lineage>
        <taxon>Bacteria</taxon>
        <taxon>Bacillati</taxon>
        <taxon>Bacillota</taxon>
        <taxon>Bacilli</taxon>
        <taxon>Bacillales</taxon>
        <taxon>Bacillaceae</taxon>
        <taxon>Bacillus</taxon>
        <taxon>Bacillus cereus group</taxon>
    </lineage>
</organism>
<comment type="caution">
    <text evidence="2">The sequence shown here is derived from an EMBL/GenBank/DDBJ whole genome shotgun (WGS) entry which is preliminary data.</text>
</comment>
<dbReference type="InterPro" id="IPR007842">
    <property type="entry name" value="HEPN_dom"/>
</dbReference>
<dbReference type="GO" id="GO:0003677">
    <property type="term" value="F:DNA binding"/>
    <property type="evidence" value="ECO:0007669"/>
    <property type="project" value="UniProtKB-KW"/>
</dbReference>
<proteinExistence type="predicted"/>
<gene>
    <name evidence="2" type="ORF">COD19_18180</name>
</gene>
<dbReference type="RefSeq" id="WP_098859021.1">
    <property type="nucleotide sequence ID" value="NZ_NUMG01000025.1"/>
</dbReference>
<dbReference type="EMBL" id="NUMG01000025">
    <property type="protein sequence ID" value="PGT99860.1"/>
    <property type="molecule type" value="Genomic_DNA"/>
</dbReference>
<dbReference type="Proteomes" id="UP000225766">
    <property type="component" value="Unassembled WGS sequence"/>
</dbReference>
<accession>A0A2C1LQD7</accession>
<protein>
    <submittedName>
        <fullName evidence="2">DNA-binding protein</fullName>
    </submittedName>
</protein>
<name>A0A2C1LQD7_BACCE</name>
<feature type="domain" description="HEPN" evidence="1">
    <location>
        <begin position="11"/>
        <end position="118"/>
    </location>
</feature>
<evidence type="ECO:0000313" key="2">
    <source>
        <dbReference type="EMBL" id="PGT99860.1"/>
    </source>
</evidence>
<sequence>MKQVTNSEEWFDLADFDLNSAKFLTAMKPFPAAIICYHCQQSAEKFLKGLLAYYGEPIIKTHNLFTLTKVCMKHDESFRALLDDCIVLNDYGVDVRYASHEEVNEDDTKEAIISAENIRGFILNKIKK</sequence>
<dbReference type="Gene3D" id="1.20.120.330">
    <property type="entry name" value="Nucleotidyltransferases domain 2"/>
    <property type="match status" value="1"/>
</dbReference>
<keyword evidence="2" id="KW-0238">DNA-binding</keyword>